<evidence type="ECO:0000313" key="4">
    <source>
        <dbReference type="Proteomes" id="UP000274756"/>
    </source>
</evidence>
<evidence type="ECO:0000313" key="3">
    <source>
        <dbReference type="Proteomes" id="UP000038040"/>
    </source>
</evidence>
<dbReference type="WBParaSite" id="DME_0000409901-mRNA-1">
    <property type="protein sequence ID" value="DME_0000409901-mRNA-1"/>
    <property type="gene ID" value="DME_0000409901"/>
</dbReference>
<reference evidence="2 4" key="2">
    <citation type="submission" date="2018-11" db="EMBL/GenBank/DDBJ databases">
        <authorList>
            <consortium name="Pathogen Informatics"/>
        </authorList>
    </citation>
    <scope>NUCLEOTIDE SEQUENCE [LARGE SCALE GENOMIC DNA]</scope>
</reference>
<dbReference type="Proteomes" id="UP000274756">
    <property type="component" value="Unassembled WGS sequence"/>
</dbReference>
<name>A0A0N4UAC9_DRAME</name>
<sequence>MNEYSHIFHTLNRPTYKAEGEFWLIHPVLWRLLTANPTKRILNVWFLFGQNGISRCFHRWLQRKAQSVVPMQFSIFAVFQFYYFMRAFPLFSVDLW</sequence>
<accession>A0A0N4UAC9</accession>
<dbReference type="AlphaFoldDB" id="A0A0N4UAC9"/>
<protein>
    <submittedName>
        <fullName evidence="5">Glycosyl transferase</fullName>
    </submittedName>
</protein>
<proteinExistence type="predicted"/>
<evidence type="ECO:0000256" key="1">
    <source>
        <dbReference type="SAM" id="Phobius"/>
    </source>
</evidence>
<evidence type="ECO:0000313" key="5">
    <source>
        <dbReference type="WBParaSite" id="DME_0000409901-mRNA-1"/>
    </source>
</evidence>
<keyword evidence="1" id="KW-0812">Transmembrane</keyword>
<evidence type="ECO:0000313" key="2">
    <source>
        <dbReference type="EMBL" id="VDN50490.1"/>
    </source>
</evidence>
<keyword evidence="4" id="KW-1185">Reference proteome</keyword>
<keyword evidence="1" id="KW-0472">Membrane</keyword>
<gene>
    <name evidence="2" type="ORF">DME_LOCUS463</name>
</gene>
<organism evidence="3 5">
    <name type="scientific">Dracunculus medinensis</name>
    <name type="common">Guinea worm</name>
    <dbReference type="NCBI Taxonomy" id="318479"/>
    <lineage>
        <taxon>Eukaryota</taxon>
        <taxon>Metazoa</taxon>
        <taxon>Ecdysozoa</taxon>
        <taxon>Nematoda</taxon>
        <taxon>Chromadorea</taxon>
        <taxon>Rhabditida</taxon>
        <taxon>Spirurina</taxon>
        <taxon>Dracunculoidea</taxon>
        <taxon>Dracunculidae</taxon>
        <taxon>Dracunculus</taxon>
    </lineage>
</organism>
<reference evidence="5" key="1">
    <citation type="submission" date="2017-02" db="UniProtKB">
        <authorList>
            <consortium name="WormBaseParasite"/>
        </authorList>
    </citation>
    <scope>IDENTIFICATION</scope>
</reference>
<keyword evidence="1" id="KW-1133">Transmembrane helix</keyword>
<dbReference type="Proteomes" id="UP000038040">
    <property type="component" value="Unplaced"/>
</dbReference>
<feature type="transmembrane region" description="Helical" evidence="1">
    <location>
        <begin position="68"/>
        <end position="85"/>
    </location>
</feature>
<dbReference type="EMBL" id="UYYG01000003">
    <property type="protein sequence ID" value="VDN50490.1"/>
    <property type="molecule type" value="Genomic_DNA"/>
</dbReference>